<dbReference type="AlphaFoldDB" id="A0A562JB70"/>
<dbReference type="InterPro" id="IPR001977">
    <property type="entry name" value="Depp_CoAkinase"/>
</dbReference>
<keyword evidence="3" id="KW-0963">Cytoplasm</keyword>
<dbReference type="Gene3D" id="3.40.50.300">
    <property type="entry name" value="P-loop containing nucleotide triphosphate hydrolases"/>
    <property type="match status" value="1"/>
</dbReference>
<dbReference type="EC" id="2.7.1.24" evidence="3 4"/>
<dbReference type="PANTHER" id="PTHR10695:SF46">
    <property type="entry name" value="BIFUNCTIONAL COENZYME A SYNTHASE-RELATED"/>
    <property type="match status" value="1"/>
</dbReference>
<keyword evidence="6" id="KW-1185">Reference proteome</keyword>
<dbReference type="RefSeq" id="WP_170226150.1">
    <property type="nucleotide sequence ID" value="NZ_JAYFNS010000006.1"/>
</dbReference>
<dbReference type="CDD" id="cd02022">
    <property type="entry name" value="DPCK"/>
    <property type="match status" value="1"/>
</dbReference>
<keyword evidence="3" id="KW-0173">Coenzyme A biosynthesis</keyword>
<dbReference type="UniPathway" id="UPA00241">
    <property type="reaction ID" value="UER00356"/>
</dbReference>
<keyword evidence="2 3" id="KW-0067">ATP-binding</keyword>
<evidence type="ECO:0000256" key="3">
    <source>
        <dbReference type="HAMAP-Rule" id="MF_00376"/>
    </source>
</evidence>
<dbReference type="EMBL" id="VLKH01000004">
    <property type="protein sequence ID" value="TWH80486.1"/>
    <property type="molecule type" value="Genomic_DNA"/>
</dbReference>
<dbReference type="GO" id="GO:0005524">
    <property type="term" value="F:ATP binding"/>
    <property type="evidence" value="ECO:0007669"/>
    <property type="project" value="UniProtKB-UniRule"/>
</dbReference>
<dbReference type="NCBIfam" id="TIGR00152">
    <property type="entry name" value="dephospho-CoA kinase"/>
    <property type="match status" value="1"/>
</dbReference>
<evidence type="ECO:0000313" key="6">
    <source>
        <dbReference type="Proteomes" id="UP000315343"/>
    </source>
</evidence>
<feature type="binding site" evidence="3">
    <location>
        <begin position="29"/>
        <end position="34"/>
    </location>
    <ligand>
        <name>ATP</name>
        <dbReference type="ChEBI" id="CHEBI:30616"/>
    </ligand>
</feature>
<gene>
    <name evidence="3" type="primary">coaE</name>
    <name evidence="5" type="ORF">LY60_01748</name>
</gene>
<evidence type="ECO:0000313" key="5">
    <source>
        <dbReference type="EMBL" id="TWH80486.1"/>
    </source>
</evidence>
<comment type="subcellular location">
    <subcellularLocation>
        <location evidence="3">Cytoplasm</location>
    </subcellularLocation>
</comment>
<protein>
    <recommendedName>
        <fullName evidence="3 4">Dephospho-CoA kinase</fullName>
        <ecNumber evidence="3 4">2.7.1.24</ecNumber>
    </recommendedName>
    <alternativeName>
        <fullName evidence="3">Dephosphocoenzyme A kinase</fullName>
    </alternativeName>
</protein>
<dbReference type="HAMAP" id="MF_00376">
    <property type="entry name" value="Dephospho_CoA_kinase"/>
    <property type="match status" value="1"/>
</dbReference>
<comment type="similarity">
    <text evidence="3">Belongs to the CoaE family.</text>
</comment>
<accession>A0A562JB70</accession>
<evidence type="ECO:0000256" key="4">
    <source>
        <dbReference type="NCBIfam" id="TIGR00152"/>
    </source>
</evidence>
<dbReference type="Pfam" id="PF01121">
    <property type="entry name" value="CoaE"/>
    <property type="match status" value="1"/>
</dbReference>
<keyword evidence="3" id="KW-0808">Transferase</keyword>
<comment type="function">
    <text evidence="3">Catalyzes the phosphorylation of the 3'-hydroxyl group of dephosphocoenzyme A to form coenzyme A.</text>
</comment>
<dbReference type="PANTHER" id="PTHR10695">
    <property type="entry name" value="DEPHOSPHO-COA KINASE-RELATED"/>
    <property type="match status" value="1"/>
</dbReference>
<evidence type="ECO:0000256" key="1">
    <source>
        <dbReference type="ARBA" id="ARBA00022741"/>
    </source>
</evidence>
<comment type="pathway">
    <text evidence="3">Cofactor biosynthesis; coenzyme A biosynthesis; CoA from (R)-pantothenate: step 5/5.</text>
</comment>
<dbReference type="Proteomes" id="UP000315343">
    <property type="component" value="Unassembled WGS sequence"/>
</dbReference>
<evidence type="ECO:0000256" key="2">
    <source>
        <dbReference type="ARBA" id="ARBA00022840"/>
    </source>
</evidence>
<dbReference type="GO" id="GO:0004140">
    <property type="term" value="F:dephospho-CoA kinase activity"/>
    <property type="evidence" value="ECO:0007669"/>
    <property type="project" value="UniProtKB-UniRule"/>
</dbReference>
<dbReference type="InterPro" id="IPR027417">
    <property type="entry name" value="P-loop_NTPase"/>
</dbReference>
<dbReference type="GO" id="GO:0005737">
    <property type="term" value="C:cytoplasm"/>
    <property type="evidence" value="ECO:0007669"/>
    <property type="project" value="UniProtKB-SubCell"/>
</dbReference>
<dbReference type="SUPFAM" id="SSF52540">
    <property type="entry name" value="P-loop containing nucleoside triphosphate hydrolases"/>
    <property type="match status" value="1"/>
</dbReference>
<name>A0A562JB70_9FIRM</name>
<reference evidence="5 6" key="1">
    <citation type="submission" date="2019-07" db="EMBL/GenBank/DDBJ databases">
        <title>Genomic Encyclopedia of Type Strains, Phase I: the one thousand microbial genomes (KMG-I) project.</title>
        <authorList>
            <person name="Kyrpides N."/>
        </authorList>
    </citation>
    <scope>NUCLEOTIDE SEQUENCE [LARGE SCALE GENOMIC DNA]</scope>
    <source>
        <strain evidence="5 6">DSM 13558</strain>
    </source>
</reference>
<organism evidence="5 6">
    <name type="scientific">Sedimentibacter saalensis</name>
    <dbReference type="NCBI Taxonomy" id="130788"/>
    <lineage>
        <taxon>Bacteria</taxon>
        <taxon>Bacillati</taxon>
        <taxon>Bacillota</taxon>
        <taxon>Tissierellia</taxon>
        <taxon>Sedimentibacter</taxon>
    </lineage>
</organism>
<comment type="catalytic activity">
    <reaction evidence="3">
        <text>3'-dephospho-CoA + ATP = ADP + CoA + H(+)</text>
        <dbReference type="Rhea" id="RHEA:18245"/>
        <dbReference type="ChEBI" id="CHEBI:15378"/>
        <dbReference type="ChEBI" id="CHEBI:30616"/>
        <dbReference type="ChEBI" id="CHEBI:57287"/>
        <dbReference type="ChEBI" id="CHEBI:57328"/>
        <dbReference type="ChEBI" id="CHEBI:456216"/>
        <dbReference type="EC" id="2.7.1.24"/>
    </reaction>
</comment>
<dbReference type="PROSITE" id="PS51219">
    <property type="entry name" value="DPCK"/>
    <property type="match status" value="1"/>
</dbReference>
<proteinExistence type="inferred from homology"/>
<sequence length="222" mass="25370">MKQNNQDHHKQESETFNDKKVIVITGSIGTGKSAAVDILKKMGFNVLDSDKIVHEGYNKGTELYNKVVDLFGHTILNEDGTINRSVLGSIVFNDTQRLETLNDMVHAFVREELAKGVESSNDEVIFLDIPLIFESIARNESYSIKFDEIWLVSVSEETQRNRLEKRALKEGKNPEDVLKIISKQIPIKKKISMADEIIDNEGTLQELEENIKKLLKLKDIRW</sequence>
<dbReference type="GO" id="GO:0015937">
    <property type="term" value="P:coenzyme A biosynthetic process"/>
    <property type="evidence" value="ECO:0007669"/>
    <property type="project" value="UniProtKB-UniRule"/>
</dbReference>
<keyword evidence="1 3" id="KW-0547">Nucleotide-binding</keyword>
<comment type="caution">
    <text evidence="5">The sequence shown here is derived from an EMBL/GenBank/DDBJ whole genome shotgun (WGS) entry which is preliminary data.</text>
</comment>
<keyword evidence="3 5" id="KW-0418">Kinase</keyword>